<reference evidence="2 3" key="1">
    <citation type="journal article" date="2021" name="Elife">
        <title>Chloroplast acquisition without the gene transfer in kleptoplastic sea slugs, Plakobranchus ocellatus.</title>
        <authorList>
            <person name="Maeda T."/>
            <person name="Takahashi S."/>
            <person name="Yoshida T."/>
            <person name="Shimamura S."/>
            <person name="Takaki Y."/>
            <person name="Nagai Y."/>
            <person name="Toyoda A."/>
            <person name="Suzuki Y."/>
            <person name="Arimoto A."/>
            <person name="Ishii H."/>
            <person name="Satoh N."/>
            <person name="Nishiyama T."/>
            <person name="Hasebe M."/>
            <person name="Maruyama T."/>
            <person name="Minagawa J."/>
            <person name="Obokata J."/>
            <person name="Shigenobu S."/>
        </authorList>
    </citation>
    <scope>NUCLEOTIDE SEQUENCE [LARGE SCALE GENOMIC DNA]</scope>
</reference>
<evidence type="ECO:0000313" key="3">
    <source>
        <dbReference type="Proteomes" id="UP000762676"/>
    </source>
</evidence>
<sequence length="110" mass="12026">MVSCLSARATCVRDWPLGRDSTLRGERFIDGVAGREMMGNQSDRVNHVTVARLFTPGLALCSSPADPRLKIGLHPLYSAQRPHGLSPSVTVRDLSGHDTTTEDVKRDRLA</sequence>
<feature type="compositionally biased region" description="Basic and acidic residues" evidence="1">
    <location>
        <begin position="94"/>
        <end position="110"/>
    </location>
</feature>
<organism evidence="2 3">
    <name type="scientific">Elysia marginata</name>
    <dbReference type="NCBI Taxonomy" id="1093978"/>
    <lineage>
        <taxon>Eukaryota</taxon>
        <taxon>Metazoa</taxon>
        <taxon>Spiralia</taxon>
        <taxon>Lophotrochozoa</taxon>
        <taxon>Mollusca</taxon>
        <taxon>Gastropoda</taxon>
        <taxon>Heterobranchia</taxon>
        <taxon>Euthyneura</taxon>
        <taxon>Panpulmonata</taxon>
        <taxon>Sacoglossa</taxon>
        <taxon>Placobranchoidea</taxon>
        <taxon>Plakobranchidae</taxon>
        <taxon>Elysia</taxon>
    </lineage>
</organism>
<accession>A0AAV4GM72</accession>
<evidence type="ECO:0000256" key="1">
    <source>
        <dbReference type="SAM" id="MobiDB-lite"/>
    </source>
</evidence>
<comment type="caution">
    <text evidence="2">The sequence shown here is derived from an EMBL/GenBank/DDBJ whole genome shotgun (WGS) entry which is preliminary data.</text>
</comment>
<keyword evidence="3" id="KW-1185">Reference proteome</keyword>
<proteinExistence type="predicted"/>
<protein>
    <submittedName>
        <fullName evidence="2">Uncharacterized protein</fullName>
    </submittedName>
</protein>
<dbReference type="Proteomes" id="UP000762676">
    <property type="component" value="Unassembled WGS sequence"/>
</dbReference>
<evidence type="ECO:0000313" key="2">
    <source>
        <dbReference type="EMBL" id="GFR85731.1"/>
    </source>
</evidence>
<feature type="region of interest" description="Disordered" evidence="1">
    <location>
        <begin position="82"/>
        <end position="110"/>
    </location>
</feature>
<name>A0AAV4GM72_9GAST</name>
<dbReference type="AlphaFoldDB" id="A0AAV4GM72"/>
<dbReference type="EMBL" id="BMAT01012094">
    <property type="protein sequence ID" value="GFR85731.1"/>
    <property type="molecule type" value="Genomic_DNA"/>
</dbReference>
<gene>
    <name evidence="2" type="ORF">ElyMa_006035400</name>
</gene>